<proteinExistence type="predicted"/>
<dbReference type="SUPFAM" id="SSF53448">
    <property type="entry name" value="Nucleotide-diphospho-sugar transferases"/>
    <property type="match status" value="1"/>
</dbReference>
<dbReference type="EMBL" id="JASJOU010000002">
    <property type="protein sequence ID" value="MDJ1500616.1"/>
    <property type="molecule type" value="Genomic_DNA"/>
</dbReference>
<keyword evidence="2" id="KW-0328">Glycosyltransferase</keyword>
<dbReference type="EC" id="2.4.-.-" evidence="2"/>
<name>A0AAE3QYY7_9BACT</name>
<dbReference type="SUPFAM" id="SSF53335">
    <property type="entry name" value="S-adenosyl-L-methionine-dependent methyltransferases"/>
    <property type="match status" value="1"/>
</dbReference>
<dbReference type="InterPro" id="IPR001173">
    <property type="entry name" value="Glyco_trans_2-like"/>
</dbReference>
<dbReference type="PANTHER" id="PTHR10859">
    <property type="entry name" value="GLYCOSYL TRANSFERASE"/>
    <property type="match status" value="1"/>
</dbReference>
<dbReference type="Pfam" id="PF00535">
    <property type="entry name" value="Glycos_transf_2"/>
    <property type="match status" value="1"/>
</dbReference>
<dbReference type="InterPro" id="IPR029063">
    <property type="entry name" value="SAM-dependent_MTases_sf"/>
</dbReference>
<feature type="domain" description="Glycosyltransferase 2-like" evidence="1">
    <location>
        <begin position="240"/>
        <end position="376"/>
    </location>
</feature>
<protein>
    <submittedName>
        <fullName evidence="2">Glycosyltransferase</fullName>
        <ecNumber evidence="2">2.4.-.-</ecNumber>
    </submittedName>
</protein>
<dbReference type="GO" id="GO:0016757">
    <property type="term" value="F:glycosyltransferase activity"/>
    <property type="evidence" value="ECO:0007669"/>
    <property type="project" value="UniProtKB-KW"/>
</dbReference>
<dbReference type="Pfam" id="PF13489">
    <property type="entry name" value="Methyltransf_23"/>
    <property type="match status" value="1"/>
</dbReference>
<dbReference type="Gene3D" id="3.90.550.10">
    <property type="entry name" value="Spore Coat Polysaccharide Biosynthesis Protein SpsA, Chain A"/>
    <property type="match status" value="1"/>
</dbReference>
<dbReference type="Proteomes" id="UP001232063">
    <property type="component" value="Unassembled WGS sequence"/>
</dbReference>
<dbReference type="CDD" id="cd02440">
    <property type="entry name" value="AdoMet_MTases"/>
    <property type="match status" value="1"/>
</dbReference>
<evidence type="ECO:0000313" key="2">
    <source>
        <dbReference type="EMBL" id="MDJ1500616.1"/>
    </source>
</evidence>
<sequence>MQLSSIKEGVITQMNTIAPKRNTWIKRNKYYYKNLVKFLKFNIPENSRILEIGCGTGYLLNELKPSYGVGIDISPEMIHIAKEQFPQYDFQVMDAEQITLKEKFDFIIISDSIGYFEDVQKAFSQLHSVCNKDTRIIITYINFIWLPLLSLAQWLGLKMPQKRSNWLEIEDISNLLKLTDFDIIKHGRRFLLPINIPIISWLCNNYLVHLPFFNLFGLKKFIIARSIAEYNQNPQQKSISVIIPARNEKGNIEAALQRMPQMGSHTEVIFVEGNSTDDTLEEIKRVCAAYSSLLDVKYTTQDGKGKGDAVRKGFAMASGDILVILDADLTVPPEDLPKFYNAIASGKGEYINGSRLVYPMEDEAMRTLNIMGNKFFSIMFSWLLNQRLKDTLCGTKVISQANYQKLIANRSYFGDFDPFGDFDLIFGSSKLNLKIVEIPIRYKARSYGETNISRFKHGWLLLKMVAFAMNKIKFI</sequence>
<dbReference type="CDD" id="cd04179">
    <property type="entry name" value="DPM_DPG-synthase_like"/>
    <property type="match status" value="1"/>
</dbReference>
<keyword evidence="2" id="KW-0808">Transferase</keyword>
<dbReference type="GO" id="GO:0006487">
    <property type="term" value="P:protein N-linked glycosylation"/>
    <property type="evidence" value="ECO:0007669"/>
    <property type="project" value="TreeGrafter"/>
</dbReference>
<evidence type="ECO:0000313" key="3">
    <source>
        <dbReference type="Proteomes" id="UP001232063"/>
    </source>
</evidence>
<dbReference type="InterPro" id="IPR029044">
    <property type="entry name" value="Nucleotide-diphossugar_trans"/>
</dbReference>
<reference evidence="2" key="1">
    <citation type="submission" date="2023-05" db="EMBL/GenBank/DDBJ databases">
        <authorList>
            <person name="Zhang X."/>
        </authorList>
    </citation>
    <scope>NUCLEOTIDE SEQUENCE</scope>
    <source>
        <strain evidence="2">BD1B2-1</strain>
    </source>
</reference>
<dbReference type="AlphaFoldDB" id="A0AAE3QYY7"/>
<comment type="caution">
    <text evidence="2">The sequence shown here is derived from an EMBL/GenBank/DDBJ whole genome shotgun (WGS) entry which is preliminary data.</text>
</comment>
<evidence type="ECO:0000259" key="1">
    <source>
        <dbReference type="Pfam" id="PF00535"/>
    </source>
</evidence>
<dbReference type="PANTHER" id="PTHR10859:SF91">
    <property type="entry name" value="DOLICHYL-PHOSPHATE BETA-GLUCOSYLTRANSFERASE"/>
    <property type="match status" value="1"/>
</dbReference>
<keyword evidence="3" id="KW-1185">Reference proteome</keyword>
<dbReference type="Gene3D" id="3.40.50.150">
    <property type="entry name" value="Vaccinia Virus protein VP39"/>
    <property type="match status" value="1"/>
</dbReference>
<organism evidence="2 3">
    <name type="scientific">Xanthocytophaga agilis</name>
    <dbReference type="NCBI Taxonomy" id="3048010"/>
    <lineage>
        <taxon>Bacteria</taxon>
        <taxon>Pseudomonadati</taxon>
        <taxon>Bacteroidota</taxon>
        <taxon>Cytophagia</taxon>
        <taxon>Cytophagales</taxon>
        <taxon>Rhodocytophagaceae</taxon>
        <taxon>Xanthocytophaga</taxon>
    </lineage>
</organism>
<gene>
    <name evidence="2" type="ORF">QNI22_08165</name>
</gene>
<accession>A0AAE3QYY7</accession>